<dbReference type="InterPro" id="IPR011009">
    <property type="entry name" value="Kinase-like_dom_sf"/>
</dbReference>
<evidence type="ECO:0000256" key="2">
    <source>
        <dbReference type="ARBA" id="ARBA00022527"/>
    </source>
</evidence>
<evidence type="ECO:0000256" key="8">
    <source>
        <dbReference type="ARBA" id="ARBA00023157"/>
    </source>
</evidence>
<dbReference type="PANTHER" id="PTHR27005">
    <property type="entry name" value="WALL-ASSOCIATED RECEPTOR KINASE-LIKE 21"/>
    <property type="match status" value="1"/>
</dbReference>
<dbReference type="SMART" id="SM00220">
    <property type="entry name" value="S_TKc"/>
    <property type="match status" value="1"/>
</dbReference>
<proteinExistence type="predicted"/>
<dbReference type="STRING" id="4565.A0A3B5ZP66"/>
<keyword evidence="9" id="KW-0325">Glycoprotein</keyword>
<reference evidence="16" key="1">
    <citation type="submission" date="2018-08" db="EMBL/GenBank/DDBJ databases">
        <authorList>
            <person name="Rossello M."/>
        </authorList>
    </citation>
    <scope>NUCLEOTIDE SEQUENCE [LARGE SCALE GENOMIC DNA]</scope>
    <source>
        <strain evidence="16">cv. Chinese Spring</strain>
    </source>
</reference>
<dbReference type="InterPro" id="IPR008271">
    <property type="entry name" value="Ser/Thr_kinase_AS"/>
</dbReference>
<dbReference type="InterPro" id="IPR001881">
    <property type="entry name" value="EGF-like_Ca-bd_dom"/>
</dbReference>
<dbReference type="SUPFAM" id="SSF57196">
    <property type="entry name" value="EGF/Laminin"/>
    <property type="match status" value="1"/>
</dbReference>
<keyword evidence="2" id="KW-0723">Serine/threonine-protein kinase</keyword>
<dbReference type="Gramene" id="TraesROB_scaffold_102750_01G000200.1">
    <property type="protein sequence ID" value="TraesROB_scaffold_102750_01G000200.1"/>
    <property type="gene ID" value="TraesROB_scaffold_102750_01G000200"/>
</dbReference>
<evidence type="ECO:0000259" key="15">
    <source>
        <dbReference type="PROSITE" id="PS50026"/>
    </source>
</evidence>
<dbReference type="SMART" id="SM00179">
    <property type="entry name" value="EGF_CA"/>
    <property type="match status" value="2"/>
</dbReference>
<keyword evidence="10" id="KW-0245">EGF-like domain</keyword>
<evidence type="ECO:0000256" key="13">
    <source>
        <dbReference type="SAM" id="SignalP"/>
    </source>
</evidence>
<dbReference type="InterPro" id="IPR000152">
    <property type="entry name" value="EGF-type_Asp/Asn_hydroxyl_site"/>
</dbReference>
<evidence type="ECO:0000256" key="4">
    <source>
        <dbReference type="ARBA" id="ARBA00022729"/>
    </source>
</evidence>
<dbReference type="Gramene" id="TraesCLE_scaffold_094556_01G000100.1">
    <property type="protein sequence ID" value="TraesCLE_scaffold_094556_01G000100.1"/>
    <property type="gene ID" value="TraesCLE_scaffold_094556_01G000100"/>
</dbReference>
<dbReference type="Pfam" id="PF13947">
    <property type="entry name" value="GUB_WAK_bind"/>
    <property type="match status" value="1"/>
</dbReference>
<keyword evidence="4 13" id="KW-0732">Signal</keyword>
<dbReference type="FunFam" id="1.10.510.10:FF:000474">
    <property type="entry name" value="Wall-associated receptor kinase 3"/>
    <property type="match status" value="1"/>
</dbReference>
<keyword evidence="7 11" id="KW-0067">ATP-binding</keyword>
<comment type="caution">
    <text evidence="10">Lacks conserved residue(s) required for the propagation of feature annotation.</text>
</comment>
<dbReference type="PANTHER" id="PTHR27005:SF259">
    <property type="entry name" value="PROTEIN KINASE DOMAIN-CONTAINING PROTEIN"/>
    <property type="match status" value="1"/>
</dbReference>
<evidence type="ECO:0000256" key="3">
    <source>
        <dbReference type="ARBA" id="ARBA00022679"/>
    </source>
</evidence>
<dbReference type="PROSITE" id="PS50026">
    <property type="entry name" value="EGF_3"/>
    <property type="match status" value="1"/>
</dbReference>
<dbReference type="GeneID" id="123162384"/>
<feature type="signal peptide" evidence="13">
    <location>
        <begin position="1"/>
        <end position="26"/>
    </location>
</feature>
<evidence type="ECO:0000256" key="9">
    <source>
        <dbReference type="ARBA" id="ARBA00023180"/>
    </source>
</evidence>
<dbReference type="GO" id="GO:0004674">
    <property type="term" value="F:protein serine/threonine kinase activity"/>
    <property type="evidence" value="ECO:0007669"/>
    <property type="project" value="UniProtKB-KW"/>
</dbReference>
<evidence type="ECO:0000256" key="12">
    <source>
        <dbReference type="SAM" id="Phobius"/>
    </source>
</evidence>
<dbReference type="PROSITE" id="PS50011">
    <property type="entry name" value="PROTEIN_KINASE_DOM"/>
    <property type="match status" value="1"/>
</dbReference>
<dbReference type="OrthoDB" id="629019at2759"/>
<sequence length="687" mass="75505">MRPVSMLQMWTALTTMLLLLAAAVAAATGATTHGGCLPSCGGVDIPYPFGIGPGCFREGFEVECINSGPVLAGTPLRVVQLTLDPDESQVMLPIGWQCYNVSDPDDTYKWDYGNTTMNKDGVYRISNTHNMLVVVGCNTVGYVASKRTEGGADANAFNTGCMSYCNNSASAQDGLCDGVGCCHVSIPPGLTDNYFNFREYDHSTMMEYSPCDYAFLVDRNNYTFRRSDLKMNTKRTSPVWLDWAIRGNSSISGDIPSCKQASKTDQYACVSTHSDCVDSTNGPGYNCKCSSGYQGDAYLPNGCTNINECANPAKYSCYGVCSDIEGGYKCDCPAGYQSRYPRTERCTQKFPLAAQISVGAIGGILVLAFLAFFFVLRKEKQRARDFYRKNGGLTLEKARTIKIYTRGDLKPVLKSTNVIGKGGFGEVYKGVVDGVIVAVKKPNGRSVLEKEQFPNEVTILSQVSHKNIVRLLGCCLEVDNPMLVYEFISKGSLEDNLHRADNKELLDLDVRLCILEDSAHGLAYMHSQTHNTILHGDVKPANILLDENFSPKIADFGISRLIAQGKDHTRNIIGDMSYMDPVYLQTGRLTDKSDVYSFGVVILELISRKRATHSDNNSLVRSFLECHQTGESMTELFDKEIATTGDLELLNKLVQIAVECLNLEADQRPSMTDVAGRLVTLHRSRNP</sequence>
<dbReference type="GO" id="GO:0005524">
    <property type="term" value="F:ATP binding"/>
    <property type="evidence" value="ECO:0007669"/>
    <property type="project" value="UniProtKB-UniRule"/>
</dbReference>
<dbReference type="EnsemblPlants" id="TraesCS1D02G016800.1">
    <property type="protein sequence ID" value="TraesCS1D02G016800.1"/>
    <property type="gene ID" value="TraesCS1D02G016800"/>
</dbReference>
<accession>A0A3B5ZP66</accession>
<dbReference type="GO" id="GO:0007166">
    <property type="term" value="P:cell surface receptor signaling pathway"/>
    <property type="evidence" value="ECO:0000318"/>
    <property type="project" value="GO_Central"/>
</dbReference>
<evidence type="ECO:0000313" key="17">
    <source>
        <dbReference type="Proteomes" id="UP000019116"/>
    </source>
</evidence>
<keyword evidence="12" id="KW-0812">Transmembrane</keyword>
<dbReference type="Gramene" id="TraesCS1D03G0033100.1">
    <property type="protein sequence ID" value="TraesCS1D03G0033100.1.CDS"/>
    <property type="gene ID" value="TraesCS1D03G0033100"/>
</dbReference>
<evidence type="ECO:0000256" key="5">
    <source>
        <dbReference type="ARBA" id="ARBA00022741"/>
    </source>
</evidence>
<dbReference type="Gene3D" id="2.10.25.10">
    <property type="entry name" value="Laminin"/>
    <property type="match status" value="1"/>
</dbReference>
<dbReference type="GO" id="GO:0030247">
    <property type="term" value="F:polysaccharide binding"/>
    <property type="evidence" value="ECO:0007669"/>
    <property type="project" value="InterPro"/>
</dbReference>
<keyword evidence="12" id="KW-1133">Transmembrane helix</keyword>
<dbReference type="RefSeq" id="XP_044436110.1">
    <property type="nucleotide sequence ID" value="XM_044580175.1"/>
</dbReference>
<evidence type="ECO:0000256" key="1">
    <source>
        <dbReference type="ARBA" id="ARBA00004479"/>
    </source>
</evidence>
<dbReference type="InterPro" id="IPR000719">
    <property type="entry name" value="Prot_kinase_dom"/>
</dbReference>
<dbReference type="InterPro" id="IPR025287">
    <property type="entry name" value="WAK_GUB"/>
</dbReference>
<dbReference type="Gramene" id="TraesCS1D02G016800.1">
    <property type="protein sequence ID" value="TraesCS1D02G016800.1"/>
    <property type="gene ID" value="TraesCS1D02G016800"/>
</dbReference>
<dbReference type="Pfam" id="PF00069">
    <property type="entry name" value="Pkinase"/>
    <property type="match status" value="1"/>
</dbReference>
<name>A0A3B5ZP66_WHEAT</name>
<evidence type="ECO:0000256" key="6">
    <source>
        <dbReference type="ARBA" id="ARBA00022777"/>
    </source>
</evidence>
<dbReference type="SMART" id="SM00181">
    <property type="entry name" value="EGF"/>
    <property type="match status" value="2"/>
</dbReference>
<keyword evidence="8" id="KW-1015">Disulfide bond</keyword>
<dbReference type="Proteomes" id="UP000019116">
    <property type="component" value="Chromosome 1D"/>
</dbReference>
<keyword evidence="6" id="KW-0418">Kinase</keyword>
<dbReference type="CDD" id="cd00054">
    <property type="entry name" value="EGF_CA"/>
    <property type="match status" value="1"/>
</dbReference>
<keyword evidence="5 11" id="KW-0547">Nucleotide-binding</keyword>
<dbReference type="AlphaFoldDB" id="A0A3B5ZP66"/>
<dbReference type="InterPro" id="IPR045274">
    <property type="entry name" value="WAK-like"/>
</dbReference>
<dbReference type="SMR" id="A0A3B5ZP66"/>
<evidence type="ECO:0000313" key="16">
    <source>
        <dbReference type="EnsemblPlants" id="TraesCS1D02G016800.1"/>
    </source>
</evidence>
<dbReference type="InterPro" id="IPR000742">
    <property type="entry name" value="EGF"/>
</dbReference>
<dbReference type="Gramene" id="TraesWEE_scaffold_108537_01G000200.1">
    <property type="protein sequence ID" value="TraesWEE_scaffold_108537_01G000200.1"/>
    <property type="gene ID" value="TraesWEE_scaffold_108537_01G000200"/>
</dbReference>
<dbReference type="Gene3D" id="3.30.200.20">
    <property type="entry name" value="Phosphorylase Kinase, domain 1"/>
    <property type="match status" value="1"/>
</dbReference>
<evidence type="ECO:0008006" key="18">
    <source>
        <dbReference type="Google" id="ProtNLM"/>
    </source>
</evidence>
<evidence type="ECO:0000256" key="10">
    <source>
        <dbReference type="PROSITE-ProRule" id="PRU00076"/>
    </source>
</evidence>
<dbReference type="Gramene" id="TraesRN1D0100038700.1">
    <property type="protein sequence ID" value="TraesRN1D0100038700.1"/>
    <property type="gene ID" value="TraesRN1D0100038700"/>
</dbReference>
<dbReference type="Gramene" id="TraesCAD_scaffold_098376_01G000200.1">
    <property type="protein sequence ID" value="TraesCAD_scaffold_098376_01G000200.1"/>
    <property type="gene ID" value="TraesCAD_scaffold_098376_01G000200"/>
</dbReference>
<dbReference type="GO" id="GO:0005509">
    <property type="term" value="F:calcium ion binding"/>
    <property type="evidence" value="ECO:0007669"/>
    <property type="project" value="InterPro"/>
</dbReference>
<comment type="subcellular location">
    <subcellularLocation>
        <location evidence="1">Membrane</location>
        <topology evidence="1">Single-pass type I membrane protein</topology>
    </subcellularLocation>
</comment>
<evidence type="ECO:0000256" key="11">
    <source>
        <dbReference type="PROSITE-ProRule" id="PRU10141"/>
    </source>
</evidence>
<dbReference type="InterPro" id="IPR018097">
    <property type="entry name" value="EGF_Ca-bd_CS"/>
</dbReference>
<dbReference type="Gene3D" id="1.10.510.10">
    <property type="entry name" value="Transferase(Phosphotransferase) domain 1"/>
    <property type="match status" value="1"/>
</dbReference>
<keyword evidence="17" id="KW-1185">Reference proteome</keyword>
<organism evidence="16">
    <name type="scientific">Triticum aestivum</name>
    <name type="common">Wheat</name>
    <dbReference type="NCBI Taxonomy" id="4565"/>
    <lineage>
        <taxon>Eukaryota</taxon>
        <taxon>Viridiplantae</taxon>
        <taxon>Streptophyta</taxon>
        <taxon>Embryophyta</taxon>
        <taxon>Tracheophyta</taxon>
        <taxon>Spermatophyta</taxon>
        <taxon>Magnoliopsida</taxon>
        <taxon>Liliopsida</taxon>
        <taxon>Poales</taxon>
        <taxon>Poaceae</taxon>
        <taxon>BOP clade</taxon>
        <taxon>Pooideae</taxon>
        <taxon>Triticodae</taxon>
        <taxon>Triticeae</taxon>
        <taxon>Triticinae</taxon>
        <taxon>Triticum</taxon>
    </lineage>
</organism>
<gene>
    <name evidence="16" type="primary">LOC123162384</name>
</gene>
<protein>
    <recommendedName>
        <fullName evidence="18">Protein kinase domain-containing protein</fullName>
    </recommendedName>
</protein>
<dbReference type="PROSITE" id="PS00107">
    <property type="entry name" value="PROTEIN_KINASE_ATP"/>
    <property type="match status" value="1"/>
</dbReference>
<evidence type="ECO:0000259" key="14">
    <source>
        <dbReference type="PROSITE" id="PS50011"/>
    </source>
</evidence>
<dbReference type="GO" id="GO:0005886">
    <property type="term" value="C:plasma membrane"/>
    <property type="evidence" value="ECO:0000318"/>
    <property type="project" value="GO_Central"/>
</dbReference>
<dbReference type="InterPro" id="IPR017441">
    <property type="entry name" value="Protein_kinase_ATP_BS"/>
</dbReference>
<keyword evidence="12" id="KW-0472">Membrane</keyword>
<dbReference type="PROSITE" id="PS00010">
    <property type="entry name" value="ASX_HYDROXYL"/>
    <property type="match status" value="1"/>
</dbReference>
<feature type="chain" id="PRO_5043170461" description="Protein kinase domain-containing protein" evidence="13">
    <location>
        <begin position="27"/>
        <end position="687"/>
    </location>
</feature>
<dbReference type="PROSITE" id="PS00108">
    <property type="entry name" value="PROTEIN_KINASE_ST"/>
    <property type="match status" value="1"/>
</dbReference>
<dbReference type="PROSITE" id="PS01187">
    <property type="entry name" value="EGF_CA"/>
    <property type="match status" value="1"/>
</dbReference>
<feature type="domain" description="Protein kinase" evidence="14">
    <location>
        <begin position="413"/>
        <end position="687"/>
    </location>
</feature>
<dbReference type="CDD" id="cd14066">
    <property type="entry name" value="STKc_IRAK"/>
    <property type="match status" value="1"/>
</dbReference>
<feature type="binding site" evidence="11">
    <location>
        <position position="441"/>
    </location>
    <ligand>
        <name>ATP</name>
        <dbReference type="ChEBI" id="CHEBI:30616"/>
    </ligand>
</feature>
<reference evidence="16" key="2">
    <citation type="submission" date="2018-10" db="UniProtKB">
        <authorList>
            <consortium name="EnsemblPlants"/>
        </authorList>
    </citation>
    <scope>IDENTIFICATION</scope>
</reference>
<feature type="domain" description="EGF-like" evidence="15">
    <location>
        <begin position="305"/>
        <end position="342"/>
    </location>
</feature>
<feature type="transmembrane region" description="Helical" evidence="12">
    <location>
        <begin position="352"/>
        <end position="376"/>
    </location>
</feature>
<evidence type="ECO:0000256" key="7">
    <source>
        <dbReference type="ARBA" id="ARBA00022840"/>
    </source>
</evidence>
<keyword evidence="3" id="KW-0808">Transferase</keyword>
<dbReference type="PaxDb" id="4565-Traes_1DS_9523D4968.1"/>
<dbReference type="SUPFAM" id="SSF56112">
    <property type="entry name" value="Protein kinase-like (PK-like)"/>
    <property type="match status" value="1"/>
</dbReference>